<dbReference type="EMBL" id="CP027665">
    <property type="protein sequence ID" value="AVO39698.1"/>
    <property type="molecule type" value="Genomic_DNA"/>
</dbReference>
<evidence type="ECO:0000313" key="6">
    <source>
        <dbReference type="Proteomes" id="UP000237655"/>
    </source>
</evidence>
<feature type="region of interest" description="Disordered" evidence="3">
    <location>
        <begin position="1"/>
        <end position="20"/>
    </location>
</feature>
<dbReference type="SUPFAM" id="SSF46894">
    <property type="entry name" value="C-terminal effector domain of the bipartite response regulators"/>
    <property type="match status" value="1"/>
</dbReference>
<feature type="DNA-binding region" description="OmpR/PhoB-type" evidence="2">
    <location>
        <begin position="1"/>
        <end position="58"/>
    </location>
</feature>
<dbReference type="InterPro" id="IPR016032">
    <property type="entry name" value="Sig_transdc_resp-reg_C-effctor"/>
</dbReference>
<evidence type="ECO:0000259" key="4">
    <source>
        <dbReference type="PROSITE" id="PS51755"/>
    </source>
</evidence>
<dbReference type="GO" id="GO:0003677">
    <property type="term" value="F:DNA binding"/>
    <property type="evidence" value="ECO:0007669"/>
    <property type="project" value="UniProtKB-UniRule"/>
</dbReference>
<proteinExistence type="predicted"/>
<organism evidence="5 6">
    <name type="scientific">Pukyongiella litopenaei</name>
    <dbReference type="NCBI Taxonomy" id="2605946"/>
    <lineage>
        <taxon>Bacteria</taxon>
        <taxon>Pseudomonadati</taxon>
        <taxon>Pseudomonadota</taxon>
        <taxon>Alphaproteobacteria</taxon>
        <taxon>Rhodobacterales</taxon>
        <taxon>Paracoccaceae</taxon>
        <taxon>Pukyongiella</taxon>
    </lineage>
</organism>
<evidence type="ECO:0000256" key="1">
    <source>
        <dbReference type="ARBA" id="ARBA00023125"/>
    </source>
</evidence>
<dbReference type="InterPro" id="IPR036388">
    <property type="entry name" value="WH-like_DNA-bd_sf"/>
</dbReference>
<protein>
    <submittedName>
        <fullName evidence="5">Helix-turn-helix domain-containing protein</fullName>
    </submittedName>
</protein>
<name>A0A2S0MUZ5_9RHOB</name>
<keyword evidence="6" id="KW-1185">Reference proteome</keyword>
<evidence type="ECO:0000256" key="3">
    <source>
        <dbReference type="SAM" id="MobiDB-lite"/>
    </source>
</evidence>
<reference evidence="6" key="1">
    <citation type="submission" date="2018-03" db="EMBL/GenBank/DDBJ databases">
        <title>Genomic analysis of the strain SH-1 isolated from shrimp intestine.</title>
        <authorList>
            <person name="Kim Y.-S."/>
            <person name="Kim S.-E."/>
            <person name="Kim K.-H."/>
        </authorList>
    </citation>
    <scope>NUCLEOTIDE SEQUENCE [LARGE SCALE GENOMIC DNA]</scope>
    <source>
        <strain evidence="6">SH-1</strain>
    </source>
</reference>
<dbReference type="PROSITE" id="PS51755">
    <property type="entry name" value="OMPR_PHOB"/>
    <property type="match status" value="1"/>
</dbReference>
<dbReference type="GO" id="GO:0000160">
    <property type="term" value="P:phosphorelay signal transduction system"/>
    <property type="evidence" value="ECO:0007669"/>
    <property type="project" value="InterPro"/>
</dbReference>
<dbReference type="KEGG" id="thas:C6Y53_07465"/>
<evidence type="ECO:0000313" key="5">
    <source>
        <dbReference type="EMBL" id="AVO39698.1"/>
    </source>
</evidence>
<evidence type="ECO:0000256" key="2">
    <source>
        <dbReference type="PROSITE-ProRule" id="PRU01091"/>
    </source>
</evidence>
<feature type="domain" description="OmpR/PhoB-type" evidence="4">
    <location>
        <begin position="1"/>
        <end position="58"/>
    </location>
</feature>
<dbReference type="Proteomes" id="UP000237655">
    <property type="component" value="Chromosome"/>
</dbReference>
<dbReference type="InterPro" id="IPR001867">
    <property type="entry name" value="OmpR/PhoB-type_DNA-bd"/>
</dbReference>
<gene>
    <name evidence="5" type="ORF">C6Y53_07465</name>
</gene>
<sequence length="64" mass="7125">MHAKGPLSRETIQRRADGGRLSESSLDAIDVHMVRIRKALPEDLEIRTHRGFGYELVRRGAGAA</sequence>
<feature type="compositionally biased region" description="Basic and acidic residues" evidence="3">
    <location>
        <begin position="11"/>
        <end position="20"/>
    </location>
</feature>
<dbReference type="GO" id="GO:0006355">
    <property type="term" value="P:regulation of DNA-templated transcription"/>
    <property type="evidence" value="ECO:0007669"/>
    <property type="project" value="InterPro"/>
</dbReference>
<dbReference type="AlphaFoldDB" id="A0A2S0MUZ5"/>
<dbReference type="Gene3D" id="1.10.10.10">
    <property type="entry name" value="Winged helix-like DNA-binding domain superfamily/Winged helix DNA-binding domain"/>
    <property type="match status" value="1"/>
</dbReference>
<accession>A0A2S0MUZ5</accession>
<keyword evidence="1 2" id="KW-0238">DNA-binding</keyword>
<dbReference type="Pfam" id="PF00486">
    <property type="entry name" value="Trans_reg_C"/>
    <property type="match status" value="1"/>
</dbReference>